<reference evidence="3 4" key="1">
    <citation type="submission" date="2018-02" db="EMBL/GenBank/DDBJ databases">
        <title>Classification genera of Pasteurellaceae by whole genome sequence comparison.</title>
        <authorList>
            <person name="Christensen H."/>
        </authorList>
    </citation>
    <scope>NUCLEOTIDE SEQUENCE [LARGE SCALE GENOMIC DNA]</scope>
    <source>
        <strain evidence="3 4">20186H4H1</strain>
    </source>
</reference>
<dbReference type="Proteomes" id="UP000237229">
    <property type="component" value="Unassembled WGS sequence"/>
</dbReference>
<dbReference type="NCBIfam" id="TIGR03755">
    <property type="entry name" value="conj_TIGR03755"/>
    <property type="match status" value="1"/>
</dbReference>
<dbReference type="RefSeq" id="WP_103854632.1">
    <property type="nucleotide sequence ID" value="NZ_PQVI01000003.1"/>
</dbReference>
<feature type="chain" id="PRO_5046090616" evidence="2">
    <location>
        <begin position="23"/>
        <end position="358"/>
    </location>
</feature>
<dbReference type="InterPro" id="IPR021204">
    <property type="entry name" value="Integr_conj_element_PFL4711"/>
</dbReference>
<feature type="compositionally biased region" description="Basic and acidic residues" evidence="1">
    <location>
        <begin position="174"/>
        <end position="186"/>
    </location>
</feature>
<dbReference type="EMBL" id="PQVI01000003">
    <property type="protein sequence ID" value="POY43176.1"/>
    <property type="molecule type" value="Genomic_DNA"/>
</dbReference>
<gene>
    <name evidence="3" type="ORF">C3Z13_00395</name>
</gene>
<evidence type="ECO:0000313" key="3">
    <source>
        <dbReference type="EMBL" id="POY43176.1"/>
    </source>
</evidence>
<feature type="region of interest" description="Disordered" evidence="1">
    <location>
        <begin position="174"/>
        <end position="204"/>
    </location>
</feature>
<keyword evidence="4" id="KW-1185">Reference proteome</keyword>
<evidence type="ECO:0000256" key="2">
    <source>
        <dbReference type="SAM" id="SignalP"/>
    </source>
</evidence>
<organism evidence="3 4">
    <name type="scientific">Avibacterium endocarditidis</name>
    <dbReference type="NCBI Taxonomy" id="380674"/>
    <lineage>
        <taxon>Bacteria</taxon>
        <taxon>Pseudomonadati</taxon>
        <taxon>Pseudomonadota</taxon>
        <taxon>Gammaproteobacteria</taxon>
        <taxon>Pasteurellales</taxon>
        <taxon>Pasteurellaceae</taxon>
        <taxon>Avibacterium</taxon>
    </lineage>
</organism>
<sequence>MKFKISALSLGILLSLSNITLANTDYVQGSVLSDKVFYQIGGGSAIAPPPARKRANEYSLGIGWRANLMCGNFDLKTTVKNQLNGITEGFKDLYSNVIQSATGAVASLPAMIIQRANPQLYDILTNGLYQGKIDFDNLKTSCEEMSEQLADYAMDSKWAKMAGLENYKKITESEPDAKKAKKKLESEQGENGTPWVGGEARGGKGQKSLELIGDVIGAGFNMAQGRNVLNNNPIPKTQCDGMLCTEWQSPQDMRDYAMRILGEKTMKTCDNCGGRTEKTKPGRGLAQKLKHKPKLKATQLENILNTNDITNEKLTELSTSTVAVTRGLIEALKEDPDAPILGARLAQELAISKELEKP</sequence>
<evidence type="ECO:0000313" key="4">
    <source>
        <dbReference type="Proteomes" id="UP000237229"/>
    </source>
</evidence>
<feature type="signal peptide" evidence="2">
    <location>
        <begin position="1"/>
        <end position="22"/>
    </location>
</feature>
<protein>
    <submittedName>
        <fullName evidence="3">Integrating conjugative element protein</fullName>
    </submittedName>
</protein>
<evidence type="ECO:0000256" key="1">
    <source>
        <dbReference type="SAM" id="MobiDB-lite"/>
    </source>
</evidence>
<proteinExistence type="predicted"/>
<keyword evidence="2" id="KW-0732">Signal</keyword>
<comment type="caution">
    <text evidence="3">The sequence shown here is derived from an EMBL/GenBank/DDBJ whole genome shotgun (WGS) entry which is preliminary data.</text>
</comment>
<name>A0ABX4ZUG8_9PAST</name>
<accession>A0ABX4ZUG8</accession>